<dbReference type="PANTHER" id="PTHR24113">
    <property type="entry name" value="RAN GTPASE-ACTIVATING PROTEIN 1"/>
    <property type="match status" value="1"/>
</dbReference>
<evidence type="ECO:0000256" key="4">
    <source>
        <dbReference type="SAM" id="MobiDB-lite"/>
    </source>
</evidence>
<dbReference type="InterPro" id="IPR027038">
    <property type="entry name" value="RanGap"/>
</dbReference>
<protein>
    <submittedName>
        <fullName evidence="5">Ran GAP Rna1</fullName>
    </submittedName>
</protein>
<dbReference type="Gene3D" id="3.80.10.10">
    <property type="entry name" value="Ribonuclease Inhibitor"/>
    <property type="match status" value="1"/>
</dbReference>
<dbReference type="GO" id="GO:0006913">
    <property type="term" value="P:nucleocytoplasmic transport"/>
    <property type="evidence" value="ECO:0007669"/>
    <property type="project" value="TreeGrafter"/>
</dbReference>
<organism evidence="5 6">
    <name type="scientific">Malassezia cuniculi</name>
    <dbReference type="NCBI Taxonomy" id="948313"/>
    <lineage>
        <taxon>Eukaryota</taxon>
        <taxon>Fungi</taxon>
        <taxon>Dikarya</taxon>
        <taxon>Basidiomycota</taxon>
        <taxon>Ustilaginomycotina</taxon>
        <taxon>Malasseziomycetes</taxon>
        <taxon>Malasseziales</taxon>
        <taxon>Malasseziaceae</taxon>
        <taxon>Malassezia</taxon>
    </lineage>
</organism>
<dbReference type="GO" id="GO:0048471">
    <property type="term" value="C:perinuclear region of cytoplasm"/>
    <property type="evidence" value="ECO:0007669"/>
    <property type="project" value="TreeGrafter"/>
</dbReference>
<dbReference type="PANTHER" id="PTHR24113:SF12">
    <property type="entry name" value="RAN GTPASE-ACTIVATING PROTEIN 1"/>
    <property type="match status" value="1"/>
</dbReference>
<evidence type="ECO:0000256" key="3">
    <source>
        <dbReference type="ARBA" id="ARBA00022737"/>
    </source>
</evidence>
<dbReference type="Proteomes" id="UP001219933">
    <property type="component" value="Chromosome 4"/>
</dbReference>
<gene>
    <name evidence="5" type="primary">rna1</name>
    <name evidence="5" type="ORF">MCUN1_002917</name>
</gene>
<dbReference type="AlphaFoldDB" id="A0AAF0JCL9"/>
<sequence length="398" mass="42777">MAHAYSLVGKNLKLDTAQDIAPYLEQIRNIEPLHSISLGGNTLGVGACVALADVLREKKTLRQADFADIFTGRLITEIPDALRALCDALVDHPELEEVNLSDNAFGGRSAEPMVNLLTNNHNIAVLRLSNNGLGVTGGTIVANALKAAADKLDGRPSRLHTVVCGRNRLENGSSQAWAAAFAAHGSLREVRMYQNGIRMEGIETICDGLSKSRDLEVLDFQDNTATLRGSRAIAKALPNWPNLRVLNLSDTLLKPKGGAAILAAIGAGHTKKLEALHLQYCDLDRAALHALASAVEEHLSELKTLEINGNWADEDDESVQRICKALEKWGNGDALDELDEMDPDGEDDEDEDEDEGEDENEDDDTADPGADDGKPDDGSADAEAENELASKLAGTHLK</sequence>
<dbReference type="EMBL" id="CP119880">
    <property type="protein sequence ID" value="WFD36046.1"/>
    <property type="molecule type" value="Genomic_DNA"/>
</dbReference>
<dbReference type="SUPFAM" id="SSF52047">
    <property type="entry name" value="RNI-like"/>
    <property type="match status" value="1"/>
</dbReference>
<dbReference type="InterPro" id="IPR032675">
    <property type="entry name" value="LRR_dom_sf"/>
</dbReference>
<evidence type="ECO:0000256" key="1">
    <source>
        <dbReference type="ARBA" id="ARBA00022468"/>
    </source>
</evidence>
<name>A0AAF0JCL9_9BASI</name>
<evidence type="ECO:0000256" key="2">
    <source>
        <dbReference type="ARBA" id="ARBA00022614"/>
    </source>
</evidence>
<dbReference type="GO" id="GO:0005096">
    <property type="term" value="F:GTPase activator activity"/>
    <property type="evidence" value="ECO:0007669"/>
    <property type="project" value="UniProtKB-KW"/>
</dbReference>
<keyword evidence="1" id="KW-0343">GTPase activation</keyword>
<dbReference type="GO" id="GO:0005829">
    <property type="term" value="C:cytosol"/>
    <property type="evidence" value="ECO:0007669"/>
    <property type="project" value="TreeGrafter"/>
</dbReference>
<proteinExistence type="predicted"/>
<evidence type="ECO:0000313" key="5">
    <source>
        <dbReference type="EMBL" id="WFD36046.1"/>
    </source>
</evidence>
<reference evidence="5" key="1">
    <citation type="submission" date="2023-03" db="EMBL/GenBank/DDBJ databases">
        <title>Mating type loci evolution in Malassezia.</title>
        <authorList>
            <person name="Coelho M.A."/>
        </authorList>
    </citation>
    <scope>NUCLEOTIDE SEQUENCE</scope>
    <source>
        <strain evidence="5">CBS 11721</strain>
    </source>
</reference>
<keyword evidence="2" id="KW-0433">Leucine-rich repeat</keyword>
<feature type="region of interest" description="Disordered" evidence="4">
    <location>
        <begin position="332"/>
        <end position="398"/>
    </location>
</feature>
<dbReference type="SMART" id="SM00368">
    <property type="entry name" value="LRR_RI"/>
    <property type="match status" value="7"/>
</dbReference>
<keyword evidence="6" id="KW-1185">Reference proteome</keyword>
<evidence type="ECO:0000313" key="6">
    <source>
        <dbReference type="Proteomes" id="UP001219933"/>
    </source>
</evidence>
<feature type="compositionally biased region" description="Acidic residues" evidence="4">
    <location>
        <begin position="334"/>
        <end position="370"/>
    </location>
</feature>
<dbReference type="GO" id="GO:0031267">
    <property type="term" value="F:small GTPase binding"/>
    <property type="evidence" value="ECO:0007669"/>
    <property type="project" value="TreeGrafter"/>
</dbReference>
<dbReference type="GO" id="GO:0005634">
    <property type="term" value="C:nucleus"/>
    <property type="evidence" value="ECO:0007669"/>
    <property type="project" value="TreeGrafter"/>
</dbReference>
<accession>A0AAF0JCL9</accession>
<keyword evidence="3" id="KW-0677">Repeat</keyword>